<protein>
    <recommendedName>
        <fullName evidence="4">DUF2613 domain-containing protein</fullName>
    </recommendedName>
</protein>
<evidence type="ECO:0000256" key="1">
    <source>
        <dbReference type="SAM" id="SignalP"/>
    </source>
</evidence>
<feature type="signal peptide" evidence="1">
    <location>
        <begin position="1"/>
        <end position="35"/>
    </location>
</feature>
<dbReference type="EMBL" id="VBSB01000010">
    <property type="protein sequence ID" value="NTY61444.1"/>
    <property type="molecule type" value="Genomic_DNA"/>
</dbReference>
<evidence type="ECO:0000313" key="3">
    <source>
        <dbReference type="Proteomes" id="UP000708347"/>
    </source>
</evidence>
<evidence type="ECO:0008006" key="4">
    <source>
        <dbReference type="Google" id="ProtNLM"/>
    </source>
</evidence>
<sequence length="69" mass="6938">MTGTSANRLIAFHVAAIATLGIVAASVLSNSNSSAASDVADYGSSITAQIGMTHAQHEGVPHQHNGGHQ</sequence>
<proteinExistence type="predicted"/>
<keyword evidence="1" id="KW-0732">Signal</keyword>
<organism evidence="2 3">
    <name type="scientific">Mycolicibacterium sphagni</name>
    <dbReference type="NCBI Taxonomy" id="1786"/>
    <lineage>
        <taxon>Bacteria</taxon>
        <taxon>Bacillati</taxon>
        <taxon>Actinomycetota</taxon>
        <taxon>Actinomycetes</taxon>
        <taxon>Mycobacteriales</taxon>
        <taxon>Mycobacteriaceae</taxon>
        <taxon>Mycolicibacterium</taxon>
    </lineage>
</organism>
<feature type="chain" id="PRO_5047269212" description="DUF2613 domain-containing protein" evidence="1">
    <location>
        <begin position="36"/>
        <end position="69"/>
    </location>
</feature>
<comment type="caution">
    <text evidence="2">The sequence shown here is derived from an EMBL/GenBank/DDBJ whole genome shotgun (WGS) entry which is preliminary data.</text>
</comment>
<name>A0ABX2JXA0_9MYCO</name>
<reference evidence="2 3" key="1">
    <citation type="submission" date="2019-05" db="EMBL/GenBank/DDBJ databases">
        <title>Mycolicibacterium sphagni ENV482 genome assembly.</title>
        <authorList>
            <person name="Chen W."/>
            <person name="Faulkner N.W."/>
            <person name="Hyman M.R."/>
        </authorList>
    </citation>
    <scope>NUCLEOTIDE SEQUENCE [LARGE SCALE GENOMIC DNA]</scope>
    <source>
        <strain evidence="2 3">ENV482</strain>
    </source>
</reference>
<evidence type="ECO:0000313" key="2">
    <source>
        <dbReference type="EMBL" id="NTY61444.1"/>
    </source>
</evidence>
<accession>A0ABX2JXA0</accession>
<keyword evidence="3" id="KW-1185">Reference proteome</keyword>
<dbReference type="RefSeq" id="WP_174399193.1">
    <property type="nucleotide sequence ID" value="NZ_VBSB01000010.1"/>
</dbReference>
<dbReference type="Proteomes" id="UP000708347">
    <property type="component" value="Unassembled WGS sequence"/>
</dbReference>
<gene>
    <name evidence="2" type="ORF">FEG63_18015</name>
</gene>